<feature type="region of interest" description="Disordered" evidence="12">
    <location>
        <begin position="507"/>
        <end position="531"/>
    </location>
</feature>
<feature type="compositionally biased region" description="Polar residues" evidence="12">
    <location>
        <begin position="2127"/>
        <end position="2138"/>
    </location>
</feature>
<evidence type="ECO:0000256" key="12">
    <source>
        <dbReference type="SAM" id="MobiDB-lite"/>
    </source>
</evidence>
<evidence type="ECO:0000256" key="2">
    <source>
        <dbReference type="ARBA" id="ARBA00004623"/>
    </source>
</evidence>
<dbReference type="InterPro" id="IPR026849">
    <property type="entry name" value="ATG2"/>
</dbReference>
<dbReference type="GO" id="GO:0034727">
    <property type="term" value="P:piecemeal microautophagy of the nucleus"/>
    <property type="evidence" value="ECO:0007669"/>
    <property type="project" value="TreeGrafter"/>
</dbReference>
<evidence type="ECO:0000256" key="10">
    <source>
        <dbReference type="ARBA" id="ARBA00024479"/>
    </source>
</evidence>
<dbReference type="GO" id="GO:0006869">
    <property type="term" value="P:lipid transport"/>
    <property type="evidence" value="ECO:0007669"/>
    <property type="project" value="UniProtKB-KW"/>
</dbReference>
<sequence>MWTTRAAKFLFKKICGEYFMYELEKDQFKIAFKKGTINLNNLELNTKKINAEIKNVSPLLLTSGYIGNLNTMIPYTSILDTPSEFTISNLELTFVSQSDYNDYVLEKMNEFQFDRSTSTGNNNQNKTSSTTTANNDNYYSDEDEEVDKIQSKNQFGIEGLEALADIFKKLFDKVSARIEKCNITIVQYDKKRNRTITLLFLLDSIEYKSDDDNSSNSNSNIGFDKFNYFLKKLCLKNYSVLISDQYNGNILTLDNFYHTNIFNVISKSNFDIIFSNETSNSNSSNSGNKTTSSPPSSPPLQSSDLIYLKIKKINIGDDKENTINNSNTNTSSPLFYFDCIFQQWNIVLSTRHIVLLERFSQLLFKKEMDMDFPTTKTDKKSPYEKSNDSNNNDSSNSDNINDQQQLYQFKLKWNLLKIFIQDSIDSVSGLQNIQDYINGGSNGPPKRNFILLQLSDINISSTQFKRLEKVIDIDIFKIHLRNHLSSKSSNRVSESINFDIIPSISKSPTNSTSNNNSQLKHSNSNKSLVSSGSFVRSKPSIVVKVVLEPKFCNVSVNINDECLFILDPNLVISLVHLSNQFGKSKQLLAKEEIKMSAKNNSNRLYRKPSLEKFIKQKKQFFGEDHLGEDAESYQEYLYSTHNEFRSGGGGGDRSGGEENYHNNQCYTTTTSNTEDDDYESEDAVLEMKLNNQINKRNLDISSDQEEEEEEESSSMFLSIECPVVKFVLKSPSSAIKDSATFDNGEITMHEKIIEFVITKFKASTNIIQDLPDKKYSFDFEQLTSNLITSGNNSNSFQLLDISTKSPNDVNDDHPIPLEITIRGSKSLNNSNNNELNQQQQQQQDMDDTSSDGHDFQHFNPFSRSEKNKGPFSTFVSISEGIFDTWPDEAEPEEIYHFRHSSIESSKYVFHIIFPYFKVKISKSQYFTVLDLVDYWNHFGNLLLSPSLKEEETQQHYSTPIPVSQPSSNVSTPNSIVSTSTISTPSSSAGKSKRKQKLKYLTPSSTPFSSVIDILPTKHGCSSLNSQSPIPFHTCQDFSISRSDSQTFDEYNLFSLFIVINHGQFIFYEDNGNSKTKNTSSTDPTPPPSQQQSYYQYDLTFERFETFYVSRYYGRDINFISCLVDDINLKEFDLSTPNNNSAKELPKYRTLVNKTIPKDSSIYSDQQILTITVSLNNDKTGFLDDHINNGNIYSLVFKGLTLHYQLGSTWLNRVISFFSRDSDSSDNSDSKKEQEQEQEKEKKKDDNSTNSNNEKYFINFVDSSISYTPVSSKLKSGAVVFFSDIKLKIPDSNTYSFLGQNSYINVIDDLSYAFIPSDKIKNIGSVSEYWNQCGYVSILHLDYVELEIMVSKLLPTLMIDYSHNLLSVNACSDSFYVFNQLMNNLLGLDIPIAEVADLIITQGIGPDLKENIDILINEDTFKLPQQQDQPQQQKTQQYDQQLQQTPTSSSPKIPYSPSPNTVSGTTLNLEFEEFFDDRFGDFSDEEAGGGHESVYEYYSPLDMMSSHSKFSETESNSSVEVIMNEIQDTSSQTSNAPIMGSIMIEDYDHEKLESYPPQIVPPSSTIQEFPHRDFYNDSDILEVPPSLFNTSNNNNNNNNNNNSNNIIETNNVSWIDGANKPIEPIDNYITSPDEDPEDNKLPANYPTSSNRIVFRRMNMSIKIFKGLDWDRSNSSANTTTSASPLTPVLLKKGQSQTPINNSGKQNNQRDQGCYVEISITNCNIRIDRFEEKESYAKRMSLHFSDITIIDHIPTSLWNKFLCSDTNVTRYQESPMVKILLETVRPDPSRPLLQENRLKVLILPIRFNIDQDTVRFIVNFLSYKPPTLASSTSSSTTTSPTITEQPSVINTSSSSISTSTNPSVGGSLSNTGDITLVSPSINSSSSSTVNLNLSSGSLASATTATGGTSPTSLNNSSNSTITTTTNAPAISHSKKASHSTSRAIPEDKAKATDKEAQEMTYFQSVEILPIRMKVDYKPKKVDYHSLTSGNYAELLNLLPLEGALFNLVRLKLTGVGGWSALFNQIGKLWIPHIIQTQLLGYVSGVRGLNSLIHIGEGLANLIILPYEQYKKDGNFIKGLKRGTTTFLKNLTVETLTVGAKVAVGTQNLLETADTVLSSPKSQHFSKSSTKNSTPNFSSPQIQQQHSYIQSLLSNPNYHHLHQQQQHHHQQHHVGSKFSDQPGDTKEGIQHAYESVSREIKSAAHTIIAIPMKEYHQKGITKGYVKSIVQAVPIAIIRPMIGITEGVSKTLLGVRNQIDPARKTEMDNKYKSTKDQPSSSTTTHNKKSI</sequence>
<feature type="compositionally biased region" description="Basic and acidic residues" evidence="12">
    <location>
        <begin position="376"/>
        <end position="387"/>
    </location>
</feature>
<feature type="compositionally biased region" description="Polar residues" evidence="12">
    <location>
        <begin position="954"/>
        <end position="965"/>
    </location>
</feature>
<keyword evidence="6" id="KW-0256">Endoplasmic reticulum</keyword>
<dbReference type="GO" id="GO:0061723">
    <property type="term" value="P:glycophagy"/>
    <property type="evidence" value="ECO:0007669"/>
    <property type="project" value="TreeGrafter"/>
</dbReference>
<evidence type="ECO:0000256" key="11">
    <source>
        <dbReference type="ARBA" id="ARBA00024615"/>
    </source>
</evidence>
<evidence type="ECO:0000256" key="8">
    <source>
        <dbReference type="ARBA" id="ARBA00023055"/>
    </source>
</evidence>
<feature type="compositionally biased region" description="Basic residues" evidence="12">
    <location>
        <begin position="2158"/>
        <end position="2172"/>
    </location>
</feature>
<feature type="compositionally biased region" description="Low complexity" evidence="12">
    <location>
        <begin position="966"/>
        <end position="987"/>
    </location>
</feature>
<evidence type="ECO:0000256" key="7">
    <source>
        <dbReference type="ARBA" id="ARBA00023006"/>
    </source>
</evidence>
<protein>
    <recommendedName>
        <fullName evidence="4">Autophagy-related protein 2</fullName>
    </recommendedName>
</protein>
<dbReference type="OrthoDB" id="18982at2759"/>
<feature type="region of interest" description="Disordered" evidence="12">
    <location>
        <begin position="1423"/>
        <end position="1461"/>
    </location>
</feature>
<reference evidence="13" key="1">
    <citation type="submission" date="2020-01" db="EMBL/GenBank/DDBJ databases">
        <title>Development of genomics and gene disruption for Polysphondylium violaceum indicates a role for the polyketide synthase stlB in stalk morphogenesis.</title>
        <authorList>
            <person name="Narita B."/>
            <person name="Kawabe Y."/>
            <person name="Kin K."/>
            <person name="Saito T."/>
            <person name="Gibbs R."/>
            <person name="Kuspa A."/>
            <person name="Muzny D."/>
            <person name="Queller D."/>
            <person name="Richards S."/>
            <person name="Strassman J."/>
            <person name="Sucgang R."/>
            <person name="Worley K."/>
            <person name="Schaap P."/>
        </authorList>
    </citation>
    <scope>NUCLEOTIDE SEQUENCE</scope>
    <source>
        <strain evidence="13">QSvi11</strain>
    </source>
</reference>
<name>A0A8J4PVU1_9MYCE</name>
<keyword evidence="5" id="KW-0813">Transport</keyword>
<feature type="compositionally biased region" description="Low complexity" evidence="12">
    <location>
        <begin position="826"/>
        <end position="843"/>
    </location>
</feature>
<feature type="compositionally biased region" description="Low complexity" evidence="12">
    <location>
        <begin position="2117"/>
        <end position="2126"/>
    </location>
</feature>
<evidence type="ECO:0000256" key="6">
    <source>
        <dbReference type="ARBA" id="ARBA00022824"/>
    </source>
</evidence>
<keyword evidence="14" id="KW-1185">Reference proteome</keyword>
<dbReference type="GO" id="GO:0000045">
    <property type="term" value="P:autophagosome assembly"/>
    <property type="evidence" value="ECO:0007669"/>
    <property type="project" value="TreeGrafter"/>
</dbReference>
<comment type="catalytic activity">
    <reaction evidence="11">
        <text>a 1,2-diacyl-sn-glycero-3-phosphoethanolamine(in) = a 1,2-diacyl-sn-glycero-3-phosphoethanolamine(out)</text>
        <dbReference type="Rhea" id="RHEA:38895"/>
        <dbReference type="ChEBI" id="CHEBI:64612"/>
    </reaction>
</comment>
<feature type="compositionally biased region" description="Low complexity" evidence="12">
    <location>
        <begin position="388"/>
        <end position="399"/>
    </location>
</feature>
<feature type="region of interest" description="Disordered" evidence="12">
    <location>
        <begin position="115"/>
        <end position="143"/>
    </location>
</feature>
<feature type="compositionally biased region" description="Low complexity" evidence="12">
    <location>
        <begin position="116"/>
        <end position="137"/>
    </location>
</feature>
<comment type="similarity">
    <text evidence="3">Belongs to the ATG2 family.</text>
</comment>
<accession>A0A8J4PVU1</accession>
<feature type="compositionally biased region" description="Basic and acidic residues" evidence="12">
    <location>
        <begin position="1219"/>
        <end position="1246"/>
    </location>
</feature>
<feature type="compositionally biased region" description="Basic and acidic residues" evidence="12">
    <location>
        <begin position="2259"/>
        <end position="2271"/>
    </location>
</feature>
<feature type="region of interest" description="Disordered" evidence="12">
    <location>
        <begin position="2259"/>
        <end position="2286"/>
    </location>
</feature>
<feature type="region of interest" description="Disordered" evidence="12">
    <location>
        <begin position="1825"/>
        <end position="1867"/>
    </location>
</feature>
<feature type="region of interest" description="Disordered" evidence="12">
    <location>
        <begin position="1901"/>
        <end position="1951"/>
    </location>
</feature>
<dbReference type="GO" id="GO:0005789">
    <property type="term" value="C:endoplasmic reticulum membrane"/>
    <property type="evidence" value="ECO:0007669"/>
    <property type="project" value="UniProtKB-SubCell"/>
</dbReference>
<organism evidence="13 14">
    <name type="scientific">Polysphondylium violaceum</name>
    <dbReference type="NCBI Taxonomy" id="133409"/>
    <lineage>
        <taxon>Eukaryota</taxon>
        <taxon>Amoebozoa</taxon>
        <taxon>Evosea</taxon>
        <taxon>Eumycetozoa</taxon>
        <taxon>Dictyostelia</taxon>
        <taxon>Dictyosteliales</taxon>
        <taxon>Dictyosteliaceae</taxon>
        <taxon>Polysphondylium</taxon>
    </lineage>
</organism>
<comment type="catalytic activity">
    <reaction evidence="10">
        <text>a 1,2-diacyl-sn-glycero-3-phospho-L-serine(in) = a 1,2-diacyl-sn-glycero-3-phospho-L-serine(out)</text>
        <dbReference type="Rhea" id="RHEA:38663"/>
        <dbReference type="ChEBI" id="CHEBI:57262"/>
    </reaction>
</comment>
<evidence type="ECO:0000256" key="5">
    <source>
        <dbReference type="ARBA" id="ARBA00022448"/>
    </source>
</evidence>
<dbReference type="Pfam" id="PF13329">
    <property type="entry name" value="ATG2_CAD"/>
    <property type="match status" value="1"/>
</dbReference>
<dbReference type="Proteomes" id="UP000695562">
    <property type="component" value="Unassembled WGS sequence"/>
</dbReference>
<keyword evidence="9" id="KW-0472">Membrane</keyword>
<keyword evidence="7" id="KW-0072">Autophagy</keyword>
<dbReference type="GO" id="GO:0061709">
    <property type="term" value="P:reticulophagy"/>
    <property type="evidence" value="ECO:0007669"/>
    <property type="project" value="TreeGrafter"/>
</dbReference>
<feature type="region of interest" description="Disordered" evidence="12">
    <location>
        <begin position="826"/>
        <end position="866"/>
    </location>
</feature>
<comment type="caution">
    <text evidence="13">The sequence shown here is derived from an EMBL/GenBank/DDBJ whole genome shotgun (WGS) entry which is preliminary data.</text>
</comment>
<feature type="region of interest" description="Disordered" evidence="12">
    <location>
        <begin position="2117"/>
        <end position="2138"/>
    </location>
</feature>
<feature type="region of interest" description="Disordered" evidence="12">
    <location>
        <begin position="1624"/>
        <end position="1643"/>
    </location>
</feature>
<evidence type="ECO:0000256" key="4">
    <source>
        <dbReference type="ARBA" id="ARBA00018070"/>
    </source>
</evidence>
<keyword evidence="8" id="KW-0445">Lipid transport</keyword>
<evidence type="ECO:0000256" key="3">
    <source>
        <dbReference type="ARBA" id="ARBA00009714"/>
    </source>
</evidence>
<feature type="region of interest" description="Disordered" evidence="12">
    <location>
        <begin position="644"/>
        <end position="676"/>
    </location>
</feature>
<feature type="compositionally biased region" description="Polar residues" evidence="12">
    <location>
        <begin position="661"/>
        <end position="672"/>
    </location>
</feature>
<dbReference type="PANTHER" id="PTHR13190">
    <property type="entry name" value="AUTOPHAGY-RELATED 2, ISOFORM A"/>
    <property type="match status" value="1"/>
</dbReference>
<dbReference type="PANTHER" id="PTHR13190:SF1">
    <property type="entry name" value="AUTOPHAGY-RELATED 2, ISOFORM A"/>
    <property type="match status" value="1"/>
</dbReference>
<feature type="compositionally biased region" description="Basic and acidic residues" evidence="12">
    <location>
        <begin position="1942"/>
        <end position="1951"/>
    </location>
</feature>
<feature type="region of interest" description="Disordered" evidence="12">
    <location>
        <begin position="2158"/>
        <end position="2183"/>
    </location>
</feature>
<feature type="region of interest" description="Disordered" evidence="12">
    <location>
        <begin position="374"/>
        <end position="399"/>
    </location>
</feature>
<dbReference type="GO" id="GO:0034045">
    <property type="term" value="C:phagophore assembly site membrane"/>
    <property type="evidence" value="ECO:0007669"/>
    <property type="project" value="UniProtKB-SubCell"/>
</dbReference>
<evidence type="ECO:0000313" key="14">
    <source>
        <dbReference type="Proteomes" id="UP000695562"/>
    </source>
</evidence>
<proteinExistence type="inferred from homology"/>
<feature type="region of interest" description="Disordered" evidence="12">
    <location>
        <begin position="279"/>
        <end position="302"/>
    </location>
</feature>
<feature type="compositionally biased region" description="Low complexity" evidence="12">
    <location>
        <begin position="1423"/>
        <end position="1458"/>
    </location>
</feature>
<evidence type="ECO:0000313" key="13">
    <source>
        <dbReference type="EMBL" id="KAF2075948.1"/>
    </source>
</evidence>
<feature type="region of interest" description="Disordered" evidence="12">
    <location>
        <begin position="1219"/>
        <end position="1249"/>
    </location>
</feature>
<evidence type="ECO:0000256" key="9">
    <source>
        <dbReference type="ARBA" id="ARBA00023136"/>
    </source>
</evidence>
<gene>
    <name evidence="13" type="ORF">CYY_002751</name>
</gene>
<dbReference type="GO" id="GO:0000422">
    <property type="term" value="P:autophagy of mitochondrion"/>
    <property type="evidence" value="ECO:0007669"/>
    <property type="project" value="TreeGrafter"/>
</dbReference>
<dbReference type="GO" id="GO:0061908">
    <property type="term" value="C:phagophore"/>
    <property type="evidence" value="ECO:0007669"/>
    <property type="project" value="TreeGrafter"/>
</dbReference>
<feature type="region of interest" description="Disordered" evidence="12">
    <location>
        <begin position="953"/>
        <end position="997"/>
    </location>
</feature>
<dbReference type="GO" id="GO:0043495">
    <property type="term" value="F:protein-membrane adaptor activity"/>
    <property type="evidence" value="ECO:0007669"/>
    <property type="project" value="TreeGrafter"/>
</dbReference>
<feature type="compositionally biased region" description="Low complexity" evidence="12">
    <location>
        <begin position="1901"/>
        <end position="1929"/>
    </location>
</feature>
<feature type="compositionally biased region" description="Low complexity" evidence="12">
    <location>
        <begin position="1825"/>
        <end position="1862"/>
    </location>
</feature>
<dbReference type="EMBL" id="AJWJ01000079">
    <property type="protein sequence ID" value="KAF2075948.1"/>
    <property type="molecule type" value="Genomic_DNA"/>
</dbReference>
<comment type="subcellular location">
    <subcellularLocation>
        <location evidence="1">Endoplasmic reticulum membrane</location>
        <topology evidence="1">Peripheral membrane protein</topology>
    </subcellularLocation>
    <subcellularLocation>
        <location evidence="2">Preautophagosomal structure membrane</location>
        <topology evidence="2">Peripheral membrane protein</topology>
    </subcellularLocation>
</comment>
<evidence type="ECO:0000256" key="1">
    <source>
        <dbReference type="ARBA" id="ARBA00004406"/>
    </source>
</evidence>
<dbReference type="GO" id="GO:0032266">
    <property type="term" value="F:phosphatidylinositol-3-phosphate binding"/>
    <property type="evidence" value="ECO:0007669"/>
    <property type="project" value="TreeGrafter"/>
</dbReference>